<evidence type="ECO:0000256" key="1">
    <source>
        <dbReference type="SAM" id="MobiDB-lite"/>
    </source>
</evidence>
<sequence>MASSAYDQQSSPTPNRKKKEPRKRTLSEAIETSRKYTDAGLMAVGQVHCLGQRDPQKVWMMFQEHSISRWIECNNIVKALPQTTMIETTGPRSRKLSYIGTRPVNARDMGTQPVNAQDTQAQKFNGMNRRALNHYPKGVPIGTFKADHVTDPSLRRLVYAKLDKYSKPYLLLSSLGTDCGTYVHRTQSSRKSSKAGVSFYQLELFQWWIPTIWRSGYSGSSKQEESPRTGVSVLYRTYAKRRSSEKQYYVAGDRVWWYVTDEFTDDDDNEYGVAWRPGVVHMDTRSTLVHVVQGEVTGWYFDVSVEYHMGQISSASLPPG</sequence>
<reference evidence="2 3" key="1">
    <citation type="submission" date="2018-08" db="EMBL/GenBank/DDBJ databases">
        <title>Draft genome sequences of two Aspergillus turcosus clinical strains isolated from bronchoalveolar lavage fluid: one azole-susceptible and the other azole-resistant.</title>
        <authorList>
            <person name="Parent-Michaud M."/>
            <person name="Dufresne P.J."/>
            <person name="Fournier E."/>
            <person name="Martineau C."/>
            <person name="Moreira S."/>
            <person name="Perkins V."/>
            <person name="De Repentigny L."/>
            <person name="Dufresne S.F."/>
        </authorList>
    </citation>
    <scope>NUCLEOTIDE SEQUENCE [LARGE SCALE GENOMIC DNA]</scope>
    <source>
        <strain evidence="2">HMR AF 1038</strain>
    </source>
</reference>
<keyword evidence="3" id="KW-1185">Reference proteome</keyword>
<organism evidence="2 3">
    <name type="scientific">Aspergillus turcosus</name>
    <dbReference type="NCBI Taxonomy" id="1245748"/>
    <lineage>
        <taxon>Eukaryota</taxon>
        <taxon>Fungi</taxon>
        <taxon>Dikarya</taxon>
        <taxon>Ascomycota</taxon>
        <taxon>Pezizomycotina</taxon>
        <taxon>Eurotiomycetes</taxon>
        <taxon>Eurotiomycetidae</taxon>
        <taxon>Eurotiales</taxon>
        <taxon>Aspergillaceae</taxon>
        <taxon>Aspergillus</taxon>
        <taxon>Aspergillus subgen. Fumigati</taxon>
    </lineage>
</organism>
<comment type="caution">
    <text evidence="2">The sequence shown here is derived from an EMBL/GenBank/DDBJ whole genome shotgun (WGS) entry which is preliminary data.</text>
</comment>
<evidence type="ECO:0000313" key="3">
    <source>
        <dbReference type="Proteomes" id="UP000215289"/>
    </source>
</evidence>
<protein>
    <submittedName>
        <fullName evidence="2">Uncharacterized protein</fullName>
    </submittedName>
</protein>
<feature type="compositionally biased region" description="Polar residues" evidence="1">
    <location>
        <begin position="1"/>
        <end position="14"/>
    </location>
</feature>
<dbReference type="OrthoDB" id="2117591at2759"/>
<accession>A0A421DC42</accession>
<name>A0A421DC42_9EURO</name>
<gene>
    <name evidence="2" type="ORF">CFD26_101949</name>
</gene>
<dbReference type="EMBL" id="NIDN02000028">
    <property type="protein sequence ID" value="RLL99577.1"/>
    <property type="molecule type" value="Genomic_DNA"/>
</dbReference>
<dbReference type="AlphaFoldDB" id="A0A421DC42"/>
<feature type="region of interest" description="Disordered" evidence="1">
    <location>
        <begin position="1"/>
        <end position="28"/>
    </location>
</feature>
<dbReference type="Proteomes" id="UP000215289">
    <property type="component" value="Unassembled WGS sequence"/>
</dbReference>
<proteinExistence type="predicted"/>
<evidence type="ECO:0000313" key="2">
    <source>
        <dbReference type="EMBL" id="RLL99577.1"/>
    </source>
</evidence>